<proteinExistence type="predicted"/>
<sequence>MIFWHLLHGGEWLAAVFFWRDATPYFQDIIVLPRILTSQSSDAELTEHNTKLFGSPKERLDFYRREIQYETSILANRTDAYLAAQSFLVIAFASCMANLNPEWGKLFTLVVPPFLALLGVLSSLNAWPGIRAAYDIIDHWYFKQSELLRSEPIMGMAYDESPLFCERESTHKGYRKGLLFSVRTPWIFAAFWVLLAGWAIYIQLAHHSA</sequence>
<reference evidence="2 3" key="1">
    <citation type="submission" date="2019-09" db="EMBL/GenBank/DDBJ databases">
        <authorList>
            <person name="Chandra G."/>
            <person name="Truman W A."/>
        </authorList>
    </citation>
    <scope>NUCLEOTIDE SEQUENCE [LARGE SCALE GENOMIC DNA]</scope>
    <source>
        <strain evidence="2">PS880</strain>
    </source>
</reference>
<dbReference type="AlphaFoldDB" id="A0A5E7ICP9"/>
<gene>
    <name evidence="2" type="ORF">PS880_01428</name>
</gene>
<keyword evidence="1" id="KW-0812">Transmembrane</keyword>
<accession>A0A5E7ICP9</accession>
<evidence type="ECO:0000256" key="1">
    <source>
        <dbReference type="SAM" id="Phobius"/>
    </source>
</evidence>
<dbReference type="Proteomes" id="UP000375525">
    <property type="component" value="Unassembled WGS sequence"/>
</dbReference>
<dbReference type="EMBL" id="CABVIH010000006">
    <property type="protein sequence ID" value="VVO73462.1"/>
    <property type="molecule type" value="Genomic_DNA"/>
</dbReference>
<feature type="transmembrane region" description="Helical" evidence="1">
    <location>
        <begin position="186"/>
        <end position="204"/>
    </location>
</feature>
<evidence type="ECO:0000313" key="3">
    <source>
        <dbReference type="Proteomes" id="UP000375525"/>
    </source>
</evidence>
<organism evidence="2 3">
    <name type="scientific">Pseudomonas fluorescens</name>
    <dbReference type="NCBI Taxonomy" id="294"/>
    <lineage>
        <taxon>Bacteria</taxon>
        <taxon>Pseudomonadati</taxon>
        <taxon>Pseudomonadota</taxon>
        <taxon>Gammaproteobacteria</taxon>
        <taxon>Pseudomonadales</taxon>
        <taxon>Pseudomonadaceae</taxon>
        <taxon>Pseudomonas</taxon>
    </lineage>
</organism>
<protein>
    <submittedName>
        <fullName evidence="2">Uncharacterized protein</fullName>
    </submittedName>
</protein>
<feature type="transmembrane region" description="Helical" evidence="1">
    <location>
        <begin position="106"/>
        <end position="127"/>
    </location>
</feature>
<evidence type="ECO:0000313" key="2">
    <source>
        <dbReference type="EMBL" id="VVO73462.1"/>
    </source>
</evidence>
<keyword evidence="1" id="KW-0472">Membrane</keyword>
<name>A0A5E7ICP9_PSEFL</name>
<keyword evidence="1" id="KW-1133">Transmembrane helix</keyword>